<proteinExistence type="predicted"/>
<accession>A0A843XP55</accession>
<feature type="region of interest" description="Disordered" evidence="1">
    <location>
        <begin position="53"/>
        <end position="90"/>
    </location>
</feature>
<sequence>MLLGIIAISYSLPLLIRFKPSNSSTSSNRIVGSKTLKRKVLLIFYPNMYHVSGEDSDEEEEHTIDECEDDDEDGAGLDISSSSEEEMDII</sequence>
<comment type="caution">
    <text evidence="2">The sequence shown here is derived from an EMBL/GenBank/DDBJ whole genome shotgun (WGS) entry which is preliminary data.</text>
</comment>
<protein>
    <submittedName>
        <fullName evidence="2">Uncharacterized protein</fullName>
    </submittedName>
</protein>
<dbReference type="AlphaFoldDB" id="A0A843XP55"/>
<feature type="compositionally biased region" description="Acidic residues" evidence="1">
    <location>
        <begin position="54"/>
        <end position="75"/>
    </location>
</feature>
<evidence type="ECO:0000313" key="3">
    <source>
        <dbReference type="Proteomes" id="UP000652761"/>
    </source>
</evidence>
<evidence type="ECO:0000313" key="2">
    <source>
        <dbReference type="EMBL" id="MQM21106.1"/>
    </source>
</evidence>
<dbReference type="Proteomes" id="UP000652761">
    <property type="component" value="Unassembled WGS sequence"/>
</dbReference>
<keyword evidence="3" id="KW-1185">Reference proteome</keyword>
<reference evidence="2" key="1">
    <citation type="submission" date="2017-07" db="EMBL/GenBank/DDBJ databases">
        <title>Taro Niue Genome Assembly and Annotation.</title>
        <authorList>
            <person name="Atibalentja N."/>
            <person name="Keating K."/>
            <person name="Fields C.J."/>
        </authorList>
    </citation>
    <scope>NUCLEOTIDE SEQUENCE</scope>
    <source>
        <strain evidence="2">Niue_2</strain>
        <tissue evidence="2">Leaf</tissue>
    </source>
</reference>
<name>A0A843XP55_COLES</name>
<dbReference type="EMBL" id="NMUH01010607">
    <property type="protein sequence ID" value="MQM21106.1"/>
    <property type="molecule type" value="Genomic_DNA"/>
</dbReference>
<organism evidence="2 3">
    <name type="scientific">Colocasia esculenta</name>
    <name type="common">Wild taro</name>
    <name type="synonym">Arum esculentum</name>
    <dbReference type="NCBI Taxonomy" id="4460"/>
    <lineage>
        <taxon>Eukaryota</taxon>
        <taxon>Viridiplantae</taxon>
        <taxon>Streptophyta</taxon>
        <taxon>Embryophyta</taxon>
        <taxon>Tracheophyta</taxon>
        <taxon>Spermatophyta</taxon>
        <taxon>Magnoliopsida</taxon>
        <taxon>Liliopsida</taxon>
        <taxon>Araceae</taxon>
        <taxon>Aroideae</taxon>
        <taxon>Colocasieae</taxon>
        <taxon>Colocasia</taxon>
    </lineage>
</organism>
<gene>
    <name evidence="2" type="ORF">Taro_054142</name>
</gene>
<evidence type="ECO:0000256" key="1">
    <source>
        <dbReference type="SAM" id="MobiDB-lite"/>
    </source>
</evidence>